<evidence type="ECO:0000256" key="1">
    <source>
        <dbReference type="SAM" id="Coils"/>
    </source>
</evidence>
<feature type="region of interest" description="Disordered" evidence="2">
    <location>
        <begin position="1"/>
        <end position="94"/>
    </location>
</feature>
<sequence length="723" mass="81041">MVTTRRSARRLPSEGNESSSDDSSIPAVTPPRRQQSALKTPATLRPRKESAASSTSPAKRKRDSNTTFDELQEKRRRLPVDVQEPIETQGEDDFVDAAINATNLRTASSLEVLLPSGRTSRTNKETTSADAPSNGSTSGITGPRRLRARRLKRQVHSTTGLDGDSESAKHRRAAEPGQRKASNAAGLRGHGGGPRMQPSASSNPPVDIYDIPSDDDSEQPNLTVAGEARTINNLEALGRRKRSGMLVRRPGSPSRNTRLSSIREEERSQSADYTLGHPPYHREARQIPSHPRSGAARMLPGEEDSELEYQSGRDRHQTTDEEEAQTSEATEGTDESDSDDATGERRMEGVQVRTYRENEHTIPVYSHHLNEMLELMGRRGWTEAGRRWMKICSAVPDSGVELPARTRLGRQIYDNLGRLNDELDDIPNALDLGRQSQALVSRQQPLNEAISNVDKTVRKIENRTAQFVADSSNKPTSRLPGRLAKDLLKCIIPMLVLVLRTTFALGVDEPDAEATDAIPQQGVFTWTTVQYLMVVLAWLSRLQKLVSQKPSPTVDEGSKSPIQQRDDPEDTRQNRERFGVIIRKWMQQLRHEVDNYNEQAALQLARHQMKERDRKIREQRRRKEEEELAAARLQEEAFRLSMQQLTRKPRPLAEKFYRATAHWSSSPPSSGLANGNRALIAVQPRSPSSSRRLVRSPARQQSLLPSPVLGDRSWADWETDPFS</sequence>
<evidence type="ECO:0000313" key="4">
    <source>
        <dbReference type="Proteomes" id="UP001303647"/>
    </source>
</evidence>
<name>A0AAN7CK88_9PEZI</name>
<comment type="caution">
    <text evidence="3">The sequence shown here is derived from an EMBL/GenBank/DDBJ whole genome shotgun (WGS) entry which is preliminary data.</text>
</comment>
<feature type="compositionally biased region" description="Basic residues" evidence="2">
    <location>
        <begin position="144"/>
        <end position="155"/>
    </location>
</feature>
<dbReference type="Proteomes" id="UP001303647">
    <property type="component" value="Unassembled WGS sequence"/>
</dbReference>
<gene>
    <name evidence="3" type="ORF">C7999DRAFT_18310</name>
</gene>
<organism evidence="3 4">
    <name type="scientific">Corynascus novoguineensis</name>
    <dbReference type="NCBI Taxonomy" id="1126955"/>
    <lineage>
        <taxon>Eukaryota</taxon>
        <taxon>Fungi</taxon>
        <taxon>Dikarya</taxon>
        <taxon>Ascomycota</taxon>
        <taxon>Pezizomycotina</taxon>
        <taxon>Sordariomycetes</taxon>
        <taxon>Sordariomycetidae</taxon>
        <taxon>Sordariales</taxon>
        <taxon>Chaetomiaceae</taxon>
        <taxon>Corynascus</taxon>
    </lineage>
</organism>
<reference evidence="3" key="2">
    <citation type="submission" date="2023-05" db="EMBL/GenBank/DDBJ databases">
        <authorList>
            <consortium name="Lawrence Berkeley National Laboratory"/>
            <person name="Steindorff A."/>
            <person name="Hensen N."/>
            <person name="Bonometti L."/>
            <person name="Westerberg I."/>
            <person name="Brannstrom I.O."/>
            <person name="Guillou S."/>
            <person name="Cros-Aarteil S."/>
            <person name="Calhoun S."/>
            <person name="Haridas S."/>
            <person name="Kuo A."/>
            <person name="Mondo S."/>
            <person name="Pangilinan J."/>
            <person name="Riley R."/>
            <person name="Labutti K."/>
            <person name="Andreopoulos B."/>
            <person name="Lipzen A."/>
            <person name="Chen C."/>
            <person name="Yanf M."/>
            <person name="Daum C."/>
            <person name="Ng V."/>
            <person name="Clum A."/>
            <person name="Ohm R."/>
            <person name="Martin F."/>
            <person name="Silar P."/>
            <person name="Natvig D."/>
            <person name="Lalanne C."/>
            <person name="Gautier V."/>
            <person name="Ament-Velasquez S.L."/>
            <person name="Kruys A."/>
            <person name="Hutchinson M.I."/>
            <person name="Powell A.J."/>
            <person name="Barry K."/>
            <person name="Miller A.N."/>
            <person name="Grigoriev I.V."/>
            <person name="Debuchy R."/>
            <person name="Gladieux P."/>
            <person name="Thoren M.H."/>
            <person name="Johannesson H."/>
        </authorList>
    </citation>
    <scope>NUCLEOTIDE SEQUENCE</scope>
    <source>
        <strain evidence="3">CBS 359.72</strain>
    </source>
</reference>
<feature type="region of interest" description="Disordered" evidence="2">
    <location>
        <begin position="110"/>
        <end position="221"/>
    </location>
</feature>
<evidence type="ECO:0000256" key="2">
    <source>
        <dbReference type="SAM" id="MobiDB-lite"/>
    </source>
</evidence>
<feature type="region of interest" description="Disordered" evidence="2">
    <location>
        <begin position="549"/>
        <end position="573"/>
    </location>
</feature>
<feature type="compositionally biased region" description="Basic and acidic residues" evidence="2">
    <location>
        <begin position="564"/>
        <end position="573"/>
    </location>
</feature>
<dbReference type="EMBL" id="MU857833">
    <property type="protein sequence ID" value="KAK4243325.1"/>
    <property type="molecule type" value="Genomic_DNA"/>
</dbReference>
<keyword evidence="1" id="KW-0175">Coiled coil</keyword>
<feature type="compositionally biased region" description="Acidic residues" evidence="2">
    <location>
        <begin position="320"/>
        <end position="341"/>
    </location>
</feature>
<dbReference type="AlphaFoldDB" id="A0AAN7CK88"/>
<keyword evidence="4" id="KW-1185">Reference proteome</keyword>
<feature type="region of interest" description="Disordered" evidence="2">
    <location>
        <begin position="684"/>
        <end position="710"/>
    </location>
</feature>
<evidence type="ECO:0000313" key="3">
    <source>
        <dbReference type="EMBL" id="KAK4243325.1"/>
    </source>
</evidence>
<reference evidence="3" key="1">
    <citation type="journal article" date="2023" name="Mol. Phylogenet. Evol.">
        <title>Genome-scale phylogeny and comparative genomics of the fungal order Sordariales.</title>
        <authorList>
            <person name="Hensen N."/>
            <person name="Bonometti L."/>
            <person name="Westerberg I."/>
            <person name="Brannstrom I.O."/>
            <person name="Guillou S."/>
            <person name="Cros-Aarteil S."/>
            <person name="Calhoun S."/>
            <person name="Haridas S."/>
            <person name="Kuo A."/>
            <person name="Mondo S."/>
            <person name="Pangilinan J."/>
            <person name="Riley R."/>
            <person name="LaButti K."/>
            <person name="Andreopoulos B."/>
            <person name="Lipzen A."/>
            <person name="Chen C."/>
            <person name="Yan M."/>
            <person name="Daum C."/>
            <person name="Ng V."/>
            <person name="Clum A."/>
            <person name="Steindorff A."/>
            <person name="Ohm R.A."/>
            <person name="Martin F."/>
            <person name="Silar P."/>
            <person name="Natvig D.O."/>
            <person name="Lalanne C."/>
            <person name="Gautier V."/>
            <person name="Ament-Velasquez S.L."/>
            <person name="Kruys A."/>
            <person name="Hutchinson M.I."/>
            <person name="Powell A.J."/>
            <person name="Barry K."/>
            <person name="Miller A.N."/>
            <person name="Grigoriev I.V."/>
            <person name="Debuchy R."/>
            <person name="Gladieux P."/>
            <person name="Hiltunen Thoren M."/>
            <person name="Johannesson H."/>
        </authorList>
    </citation>
    <scope>NUCLEOTIDE SEQUENCE</scope>
    <source>
        <strain evidence="3">CBS 359.72</strain>
    </source>
</reference>
<feature type="region of interest" description="Disordered" evidence="2">
    <location>
        <begin position="241"/>
        <end position="349"/>
    </location>
</feature>
<feature type="coiled-coil region" evidence="1">
    <location>
        <begin position="586"/>
        <end position="643"/>
    </location>
</feature>
<accession>A0AAN7CK88</accession>
<feature type="compositionally biased region" description="Polar residues" evidence="2">
    <location>
        <begin position="117"/>
        <end position="140"/>
    </location>
</feature>
<proteinExistence type="predicted"/>
<feature type="compositionally biased region" description="Low complexity" evidence="2">
    <location>
        <begin position="684"/>
        <end position="699"/>
    </location>
</feature>
<protein>
    <submittedName>
        <fullName evidence="3">Uncharacterized protein</fullName>
    </submittedName>
</protein>